<reference evidence="1 2" key="1">
    <citation type="submission" date="2015-06" db="EMBL/GenBank/DDBJ databases">
        <title>Draft genome sequence of an Alphaproteobacteria species associated to the Mediterranean sponge Oscarella lobularis.</title>
        <authorList>
            <person name="Jourda C."/>
            <person name="Santini S."/>
            <person name="Claverie J.-M."/>
        </authorList>
    </citation>
    <scope>NUCLEOTIDE SEQUENCE [LARGE SCALE GENOMIC DNA]</scope>
    <source>
        <strain evidence="1">IGS</strain>
    </source>
</reference>
<name>A0A0J9E737_9RHOB</name>
<dbReference type="EMBL" id="LFTY01000002">
    <property type="protein sequence ID" value="KMW58512.1"/>
    <property type="molecule type" value="Genomic_DNA"/>
</dbReference>
<protein>
    <submittedName>
        <fullName evidence="1">Choline-sulfatase</fullName>
        <ecNumber evidence="1">3.1.6.6</ecNumber>
    </submittedName>
</protein>
<dbReference type="Proteomes" id="UP000037178">
    <property type="component" value="Unassembled WGS sequence"/>
</dbReference>
<sequence length="111" mass="11684">MIYGSDHGDNAGAVSGAFMLRSGCWKYIEYMGFAPELVDLAADPEEVEGCAANRPDVVAQLGARRRKHLDPGAVDARAFADQDALIARFGGREKALQLGARGATPPPGPEG</sequence>
<dbReference type="SUPFAM" id="SSF53649">
    <property type="entry name" value="Alkaline phosphatase-like"/>
    <property type="match status" value="1"/>
</dbReference>
<dbReference type="GO" id="GO:0047753">
    <property type="term" value="F:choline-sulfatase activity"/>
    <property type="evidence" value="ECO:0007669"/>
    <property type="project" value="UniProtKB-EC"/>
</dbReference>
<dbReference type="EC" id="3.1.6.6" evidence="1"/>
<gene>
    <name evidence="1" type="ORF">AIOL_003487</name>
</gene>
<dbReference type="STRING" id="1675527.AIOL_003487"/>
<dbReference type="AlphaFoldDB" id="A0A0J9E737"/>
<keyword evidence="2" id="KW-1185">Reference proteome</keyword>
<proteinExistence type="predicted"/>
<dbReference type="Gene3D" id="3.40.720.10">
    <property type="entry name" value="Alkaline Phosphatase, subunit A"/>
    <property type="match status" value="1"/>
</dbReference>
<comment type="caution">
    <text evidence="1">The sequence shown here is derived from an EMBL/GenBank/DDBJ whole genome shotgun (WGS) entry which is preliminary data.</text>
</comment>
<dbReference type="PATRIC" id="fig|1675527.3.peg.3649"/>
<evidence type="ECO:0000313" key="1">
    <source>
        <dbReference type="EMBL" id="KMW58512.1"/>
    </source>
</evidence>
<dbReference type="InterPro" id="IPR017850">
    <property type="entry name" value="Alkaline_phosphatase_core_sf"/>
</dbReference>
<organism evidence="1 2">
    <name type="scientific">Candidatus Rhodobacter oscarellae</name>
    <dbReference type="NCBI Taxonomy" id="1675527"/>
    <lineage>
        <taxon>Bacteria</taxon>
        <taxon>Pseudomonadati</taxon>
        <taxon>Pseudomonadota</taxon>
        <taxon>Alphaproteobacteria</taxon>
        <taxon>Rhodobacterales</taxon>
        <taxon>Rhodobacter group</taxon>
        <taxon>Rhodobacter</taxon>
    </lineage>
</organism>
<accession>A0A0J9E737</accession>
<evidence type="ECO:0000313" key="2">
    <source>
        <dbReference type="Proteomes" id="UP000037178"/>
    </source>
</evidence>
<keyword evidence="1" id="KW-0378">Hydrolase</keyword>